<feature type="chain" id="PRO_5017940706" evidence="5">
    <location>
        <begin position="27"/>
        <end position="554"/>
    </location>
</feature>
<dbReference type="PANTHER" id="PTHR30290:SF10">
    <property type="entry name" value="PERIPLASMIC OLIGOPEPTIDE-BINDING PROTEIN-RELATED"/>
    <property type="match status" value="1"/>
</dbReference>
<keyword evidence="4 5" id="KW-0732">Signal</keyword>
<accession>A0A3M2J3J3</accession>
<feature type="domain" description="Solute-binding protein family 5" evidence="6">
    <location>
        <begin position="90"/>
        <end position="473"/>
    </location>
</feature>
<dbReference type="GO" id="GO:0043190">
    <property type="term" value="C:ATP-binding cassette (ABC) transporter complex"/>
    <property type="evidence" value="ECO:0007669"/>
    <property type="project" value="InterPro"/>
</dbReference>
<dbReference type="OrthoDB" id="9801912at2"/>
<evidence type="ECO:0000256" key="2">
    <source>
        <dbReference type="ARBA" id="ARBA00005695"/>
    </source>
</evidence>
<evidence type="ECO:0000256" key="4">
    <source>
        <dbReference type="ARBA" id="ARBA00022729"/>
    </source>
</evidence>
<dbReference type="Gene3D" id="3.40.190.10">
    <property type="entry name" value="Periplasmic binding protein-like II"/>
    <property type="match status" value="1"/>
</dbReference>
<gene>
    <name evidence="7" type="ORF">EBM89_15780</name>
</gene>
<evidence type="ECO:0000256" key="3">
    <source>
        <dbReference type="ARBA" id="ARBA00022448"/>
    </source>
</evidence>
<dbReference type="Gene3D" id="3.10.105.10">
    <property type="entry name" value="Dipeptide-binding Protein, Domain 3"/>
    <property type="match status" value="1"/>
</dbReference>
<dbReference type="InterPro" id="IPR039424">
    <property type="entry name" value="SBP_5"/>
</dbReference>
<keyword evidence="3" id="KW-0813">Transport</keyword>
<dbReference type="AlphaFoldDB" id="A0A3M2J3J3"/>
<keyword evidence="8" id="KW-1185">Reference proteome</keyword>
<dbReference type="PIRSF" id="PIRSF002741">
    <property type="entry name" value="MppA"/>
    <property type="match status" value="1"/>
</dbReference>
<evidence type="ECO:0000313" key="8">
    <source>
        <dbReference type="Proteomes" id="UP000269289"/>
    </source>
</evidence>
<dbReference type="InterPro" id="IPR030678">
    <property type="entry name" value="Peptide/Ni-bd"/>
</dbReference>
<dbReference type="GO" id="GO:0030313">
    <property type="term" value="C:cell envelope"/>
    <property type="evidence" value="ECO:0007669"/>
    <property type="project" value="UniProtKB-SubCell"/>
</dbReference>
<dbReference type="InterPro" id="IPR000914">
    <property type="entry name" value="SBP_5_dom"/>
</dbReference>
<proteinExistence type="inferred from homology"/>
<dbReference type="RefSeq" id="WP_122150589.1">
    <property type="nucleotide sequence ID" value="NZ_RFFI01000101.1"/>
</dbReference>
<protein>
    <submittedName>
        <fullName evidence="7">Peptide ABC transporter substrate-binding protein</fullName>
    </submittedName>
</protein>
<evidence type="ECO:0000256" key="5">
    <source>
        <dbReference type="SAM" id="SignalP"/>
    </source>
</evidence>
<dbReference type="SUPFAM" id="SSF53850">
    <property type="entry name" value="Periplasmic binding protein-like II"/>
    <property type="match status" value="1"/>
</dbReference>
<comment type="subcellular location">
    <subcellularLocation>
        <location evidence="1">Cell envelope</location>
    </subcellularLocation>
</comment>
<sequence length="554" mass="58718">MTAVPHGRRRGIVTGAGLVATALVLAACGGSGDDSSDGGGDGGSGGALLIGTTDKITTIDPAGSYDNGSFAVMNQIYPFLMNTPYGSPDVEPDIAESAEFTSPTEYTVTLKEGLTFANGNDLTSSDVKFSFDRQLAIFESGADDGNGPGSLLYNLDSVAAPDDLTVVFTLKSPDDQVFPQILSSPVGPIVDEDVFAADALTPDAEIVDGQAFAGPYVLTDYAQNDLLSYTANPDYQGLLGAPKTEEINVQYYTDASNLKLEVQQGTVDVAFRSLSATDIEDLRGDDNVKVVDGPGGEIRYITFNFNTQPYGATTPEADPAKALAVRQAVADLIDREEIADQVYKGTYTPLYSYVPEGLTGANEALKGLYGDGEGGADADKAAETLEAAGVETPVQLSLQYSNDHYGPSSGEEYALIKDQLESTGLFAVDLQTTEWVQYAKDRTADVYPAYQLGWFPDYSDADNYLTPFFLTDNFLGNHYDNAEVNDLILQQAVTTDTAERTALIGEIQDAVAQDLSTVPYLQGAQVAVVGADVTGAEDTLDASFKFRYGALAIG</sequence>
<comment type="similarity">
    <text evidence="2">Belongs to the bacterial solute-binding protein 5 family.</text>
</comment>
<evidence type="ECO:0000313" key="7">
    <source>
        <dbReference type="EMBL" id="RMI06641.1"/>
    </source>
</evidence>
<comment type="caution">
    <text evidence="7">The sequence shown here is derived from an EMBL/GenBank/DDBJ whole genome shotgun (WGS) entry which is preliminary data.</text>
</comment>
<feature type="signal peptide" evidence="5">
    <location>
        <begin position="1"/>
        <end position="26"/>
    </location>
</feature>
<dbReference type="Gene3D" id="3.90.76.10">
    <property type="entry name" value="Dipeptide-binding Protein, Domain 1"/>
    <property type="match status" value="1"/>
</dbReference>
<dbReference type="PANTHER" id="PTHR30290">
    <property type="entry name" value="PERIPLASMIC BINDING COMPONENT OF ABC TRANSPORTER"/>
    <property type="match status" value="1"/>
</dbReference>
<dbReference type="GO" id="GO:0042597">
    <property type="term" value="C:periplasmic space"/>
    <property type="evidence" value="ECO:0007669"/>
    <property type="project" value="UniProtKB-ARBA"/>
</dbReference>
<dbReference type="Proteomes" id="UP000269289">
    <property type="component" value="Unassembled WGS sequence"/>
</dbReference>
<reference evidence="7 8" key="1">
    <citation type="submission" date="2018-10" db="EMBL/GenBank/DDBJ databases">
        <title>Isolation, diversity and antifungal activity of actinobacteria from wheat.</title>
        <authorList>
            <person name="Han C."/>
        </authorList>
    </citation>
    <scope>NUCLEOTIDE SEQUENCE [LARGE SCALE GENOMIC DNA]</scope>
    <source>
        <strain evidence="7 8">NEAU-YY56</strain>
    </source>
</reference>
<dbReference type="GO" id="GO:0015833">
    <property type="term" value="P:peptide transport"/>
    <property type="evidence" value="ECO:0007669"/>
    <property type="project" value="TreeGrafter"/>
</dbReference>
<evidence type="ECO:0000256" key="1">
    <source>
        <dbReference type="ARBA" id="ARBA00004196"/>
    </source>
</evidence>
<organism evidence="7 8">
    <name type="scientific">Cellulomonas triticagri</name>
    <dbReference type="NCBI Taxonomy" id="2483352"/>
    <lineage>
        <taxon>Bacteria</taxon>
        <taxon>Bacillati</taxon>
        <taxon>Actinomycetota</taxon>
        <taxon>Actinomycetes</taxon>
        <taxon>Micrococcales</taxon>
        <taxon>Cellulomonadaceae</taxon>
        <taxon>Cellulomonas</taxon>
    </lineage>
</organism>
<dbReference type="Pfam" id="PF00496">
    <property type="entry name" value="SBP_bac_5"/>
    <property type="match status" value="1"/>
</dbReference>
<dbReference type="EMBL" id="RFFI01000101">
    <property type="protein sequence ID" value="RMI06641.1"/>
    <property type="molecule type" value="Genomic_DNA"/>
</dbReference>
<evidence type="ECO:0000259" key="6">
    <source>
        <dbReference type="Pfam" id="PF00496"/>
    </source>
</evidence>
<name>A0A3M2J3J3_9CELL</name>
<dbReference type="GO" id="GO:1904680">
    <property type="term" value="F:peptide transmembrane transporter activity"/>
    <property type="evidence" value="ECO:0007669"/>
    <property type="project" value="TreeGrafter"/>
</dbReference>